<reference evidence="6" key="2">
    <citation type="submission" date="2021-08" db="EMBL/GenBank/DDBJ databases">
        <authorList>
            <person name="Tani A."/>
            <person name="Ola A."/>
            <person name="Ogura Y."/>
            <person name="Katsura K."/>
            <person name="Hayashi T."/>
        </authorList>
    </citation>
    <scope>NUCLEOTIDE SEQUENCE</scope>
    <source>
        <strain evidence="6">NBRC 103626</strain>
    </source>
</reference>
<dbReference type="SUPFAM" id="SSF56349">
    <property type="entry name" value="DNA breaking-rejoining enzymes"/>
    <property type="match status" value="1"/>
</dbReference>
<reference evidence="6" key="1">
    <citation type="journal article" date="2016" name="Front. Microbiol.">
        <title>Genome Sequence of the Piezophilic, Mesophilic Sulfate-Reducing Bacterium Desulfovibrio indicus J2T.</title>
        <authorList>
            <person name="Cao J."/>
            <person name="Maignien L."/>
            <person name="Shao Z."/>
            <person name="Alain K."/>
            <person name="Jebbar M."/>
        </authorList>
    </citation>
    <scope>NUCLEOTIDE SEQUENCE</scope>
    <source>
        <strain evidence="6">NBRC 103626</strain>
    </source>
</reference>
<evidence type="ECO:0000256" key="3">
    <source>
        <dbReference type="ARBA" id="ARBA00023125"/>
    </source>
</evidence>
<gene>
    <name evidence="6" type="primary">xerD_2</name>
    <name evidence="6" type="ORF">NBEOAGPD_5021</name>
</gene>
<dbReference type="InterPro" id="IPR011010">
    <property type="entry name" value="DNA_brk_join_enz"/>
</dbReference>
<dbReference type="AlphaFoldDB" id="A0AA37MCZ1"/>
<proteinExistence type="inferred from homology"/>
<dbReference type="Proteomes" id="UP001055108">
    <property type="component" value="Unassembled WGS sequence"/>
</dbReference>
<dbReference type="RefSeq" id="WP_378992182.1">
    <property type="nucleotide sequence ID" value="NZ_JBHSWO010000001.1"/>
</dbReference>
<protein>
    <submittedName>
        <fullName evidence="6">Tyrosine recombinase XerD</fullName>
    </submittedName>
</protein>
<dbReference type="Gene3D" id="1.10.443.10">
    <property type="entry name" value="Intergrase catalytic core"/>
    <property type="match status" value="1"/>
</dbReference>
<dbReference type="CDD" id="cd00397">
    <property type="entry name" value="DNA_BRE_C"/>
    <property type="match status" value="1"/>
</dbReference>
<evidence type="ECO:0000256" key="4">
    <source>
        <dbReference type="ARBA" id="ARBA00023172"/>
    </source>
</evidence>
<dbReference type="PANTHER" id="PTHR30349">
    <property type="entry name" value="PHAGE INTEGRASE-RELATED"/>
    <property type="match status" value="1"/>
</dbReference>
<dbReference type="GO" id="GO:0003677">
    <property type="term" value="F:DNA binding"/>
    <property type="evidence" value="ECO:0007669"/>
    <property type="project" value="UniProtKB-KW"/>
</dbReference>
<comment type="caution">
    <text evidence="6">The sequence shown here is derived from an EMBL/GenBank/DDBJ whole genome shotgun (WGS) entry which is preliminary data.</text>
</comment>
<dbReference type="InterPro" id="IPR013762">
    <property type="entry name" value="Integrase-like_cat_sf"/>
</dbReference>
<evidence type="ECO:0000256" key="1">
    <source>
        <dbReference type="ARBA" id="ARBA00008857"/>
    </source>
</evidence>
<dbReference type="EMBL" id="BPQM01000160">
    <property type="protein sequence ID" value="GJD81767.1"/>
    <property type="molecule type" value="Genomic_DNA"/>
</dbReference>
<keyword evidence="3" id="KW-0238">DNA-binding</keyword>
<sequence length="193" mass="21179">MTHRRASPAAASLYTPNGQRKYLTPGERARFVAAAANWPPTIETLCLTLVWTGCRISEALDLTRADLDAEDGIVAVRCLKKRRPGIVREVPVPSAFLDSLLRVHQPGKPQERLWGIARNTGWRYVKDVMQDAGIVGVAASPKGLRHGFGVHALRSGVPLNLLQRWLGHADIATTAIYANAVGAEEREIAARMW</sequence>
<organism evidence="6 7">
    <name type="scientific">Methylobacterium gregans</name>
    <dbReference type="NCBI Taxonomy" id="374424"/>
    <lineage>
        <taxon>Bacteria</taxon>
        <taxon>Pseudomonadati</taxon>
        <taxon>Pseudomonadota</taxon>
        <taxon>Alphaproteobacteria</taxon>
        <taxon>Hyphomicrobiales</taxon>
        <taxon>Methylobacteriaceae</taxon>
        <taxon>Methylobacterium</taxon>
    </lineage>
</organism>
<dbReference type="GO" id="GO:0015074">
    <property type="term" value="P:DNA integration"/>
    <property type="evidence" value="ECO:0007669"/>
    <property type="project" value="UniProtKB-KW"/>
</dbReference>
<evidence type="ECO:0000256" key="2">
    <source>
        <dbReference type="ARBA" id="ARBA00022908"/>
    </source>
</evidence>
<dbReference type="InterPro" id="IPR002104">
    <property type="entry name" value="Integrase_catalytic"/>
</dbReference>
<dbReference type="PANTHER" id="PTHR30349:SF41">
    <property type="entry name" value="INTEGRASE_RECOMBINASE PROTEIN MJ0367-RELATED"/>
    <property type="match status" value="1"/>
</dbReference>
<dbReference type="InterPro" id="IPR050090">
    <property type="entry name" value="Tyrosine_recombinase_XerCD"/>
</dbReference>
<evidence type="ECO:0000313" key="6">
    <source>
        <dbReference type="EMBL" id="GJD81767.1"/>
    </source>
</evidence>
<keyword evidence="4" id="KW-0233">DNA recombination</keyword>
<comment type="similarity">
    <text evidence="1">Belongs to the 'phage' integrase family.</text>
</comment>
<dbReference type="GO" id="GO:0006310">
    <property type="term" value="P:DNA recombination"/>
    <property type="evidence" value="ECO:0007669"/>
    <property type="project" value="UniProtKB-KW"/>
</dbReference>
<name>A0AA37MCZ1_9HYPH</name>
<evidence type="ECO:0000313" key="7">
    <source>
        <dbReference type="Proteomes" id="UP001055108"/>
    </source>
</evidence>
<dbReference type="PROSITE" id="PS51898">
    <property type="entry name" value="TYR_RECOMBINASE"/>
    <property type="match status" value="1"/>
</dbReference>
<accession>A0AA37MCZ1</accession>
<evidence type="ECO:0000259" key="5">
    <source>
        <dbReference type="PROSITE" id="PS51898"/>
    </source>
</evidence>
<feature type="domain" description="Tyr recombinase" evidence="5">
    <location>
        <begin position="18"/>
        <end position="190"/>
    </location>
</feature>
<keyword evidence="2" id="KW-0229">DNA integration</keyword>
<dbReference type="Pfam" id="PF00589">
    <property type="entry name" value="Phage_integrase"/>
    <property type="match status" value="1"/>
</dbReference>
<keyword evidence="7" id="KW-1185">Reference proteome</keyword>